<evidence type="ECO:0000256" key="1">
    <source>
        <dbReference type="ARBA" id="ARBA00009048"/>
    </source>
</evidence>
<dbReference type="Gene3D" id="2.60.40.150">
    <property type="entry name" value="C2 domain"/>
    <property type="match status" value="2"/>
</dbReference>
<evidence type="ECO:0000256" key="2">
    <source>
        <dbReference type="SAM" id="MobiDB-lite"/>
    </source>
</evidence>
<dbReference type="GO" id="GO:0071277">
    <property type="term" value="P:cellular response to calcium ion"/>
    <property type="evidence" value="ECO:0007669"/>
    <property type="project" value="TreeGrafter"/>
</dbReference>
<feature type="domain" description="C2" evidence="3">
    <location>
        <begin position="195"/>
        <end position="320"/>
    </location>
</feature>
<dbReference type="CDD" id="cd04047">
    <property type="entry name" value="C2B_Copine"/>
    <property type="match status" value="1"/>
</dbReference>
<dbReference type="InterPro" id="IPR010734">
    <property type="entry name" value="Copine_C"/>
</dbReference>
<dbReference type="EMBL" id="JAHDYR010000066">
    <property type="protein sequence ID" value="KAG9390313.1"/>
    <property type="molecule type" value="Genomic_DNA"/>
</dbReference>
<dbReference type="InterPro" id="IPR000008">
    <property type="entry name" value="C2_dom"/>
</dbReference>
<dbReference type="InterPro" id="IPR045052">
    <property type="entry name" value="Copine"/>
</dbReference>
<proteinExistence type="inferred from homology"/>
<comment type="caution">
    <text evidence="4">The sequence shown here is derived from an EMBL/GenBank/DDBJ whole genome shotgun (WGS) entry which is preliminary data.</text>
</comment>
<dbReference type="Proteomes" id="UP000717585">
    <property type="component" value="Unassembled WGS sequence"/>
</dbReference>
<dbReference type="AlphaFoldDB" id="A0A8J6APZ7"/>
<dbReference type="Pfam" id="PF07002">
    <property type="entry name" value="Copine"/>
    <property type="match status" value="1"/>
</dbReference>
<evidence type="ECO:0000313" key="4">
    <source>
        <dbReference type="EMBL" id="KAG9390313.1"/>
    </source>
</evidence>
<name>A0A8J6APZ7_9EUKA</name>
<keyword evidence="5" id="KW-1185">Reference proteome</keyword>
<feature type="domain" description="C2" evidence="3">
    <location>
        <begin position="63"/>
        <end position="189"/>
    </location>
</feature>
<dbReference type="GO" id="GO:0005886">
    <property type="term" value="C:plasma membrane"/>
    <property type="evidence" value="ECO:0007669"/>
    <property type="project" value="TreeGrafter"/>
</dbReference>
<evidence type="ECO:0000313" key="5">
    <source>
        <dbReference type="Proteomes" id="UP000717585"/>
    </source>
</evidence>
<evidence type="ECO:0000259" key="3">
    <source>
        <dbReference type="PROSITE" id="PS50004"/>
    </source>
</evidence>
<dbReference type="SUPFAM" id="SSF53300">
    <property type="entry name" value="vWA-like"/>
    <property type="match status" value="1"/>
</dbReference>
<dbReference type="InterPro" id="IPR037768">
    <property type="entry name" value="C2B_Copine"/>
</dbReference>
<dbReference type="SUPFAM" id="SSF49562">
    <property type="entry name" value="C2 domain (Calcium/lipid-binding domain, CaLB)"/>
    <property type="match status" value="2"/>
</dbReference>
<reference evidence="4" key="1">
    <citation type="submission" date="2021-05" db="EMBL/GenBank/DDBJ databases">
        <title>A free-living protist that lacks canonical eukaryotic 1 DNA replication and segregation systems.</title>
        <authorList>
            <person name="Salas-Leiva D.E."/>
            <person name="Tromer E.C."/>
            <person name="Curtis B.A."/>
            <person name="Jerlstrom-Hultqvist J."/>
            <person name="Kolisko M."/>
            <person name="Yi Z."/>
            <person name="Salas-Leiva J.S."/>
            <person name="Gallot-Lavallee L."/>
            <person name="Kops G.J.P.L."/>
            <person name="Archibald J.M."/>
            <person name="Simpson A.G.B."/>
            <person name="Roger A.J."/>
        </authorList>
    </citation>
    <scope>NUCLEOTIDE SEQUENCE</scope>
    <source>
        <strain evidence="4">BICM</strain>
    </source>
</reference>
<gene>
    <name evidence="4" type="ORF">J8273_8353</name>
</gene>
<dbReference type="GO" id="GO:0005544">
    <property type="term" value="F:calcium-dependent phospholipid binding"/>
    <property type="evidence" value="ECO:0007669"/>
    <property type="project" value="InterPro"/>
</dbReference>
<protein>
    <submittedName>
        <fullName evidence="4">Copine</fullName>
    </submittedName>
</protein>
<dbReference type="CDD" id="cd04048">
    <property type="entry name" value="C2A_Copine"/>
    <property type="match status" value="1"/>
</dbReference>
<dbReference type="InterPro" id="IPR036465">
    <property type="entry name" value="vWFA_dom_sf"/>
</dbReference>
<dbReference type="PANTHER" id="PTHR10857:SF106">
    <property type="entry name" value="C2 DOMAIN-CONTAINING PROTEIN"/>
    <property type="match status" value="1"/>
</dbReference>
<dbReference type="PANTHER" id="PTHR10857">
    <property type="entry name" value="COPINE"/>
    <property type="match status" value="1"/>
</dbReference>
<dbReference type="InterPro" id="IPR035892">
    <property type="entry name" value="C2_domain_sf"/>
</dbReference>
<dbReference type="Pfam" id="PF00168">
    <property type="entry name" value="C2"/>
    <property type="match status" value="2"/>
</dbReference>
<sequence length="595" mass="65069">MDYSQAGQPQGIYSDPNAPQIQPQGMYGDPNAPQEPPHGTYGDVNAPQLFQQPTYSEMPMLQRMDTIPSQLQDRVGSTAVMELSVGLRNLPNLDVLSKTDPIVCIYQLKSGQLVEVGRTEIIKDCLNPDFTDKIRINYYFETNQQLVIRAFDIDDWNSADMRRQEFIGETSMQLASILMAPRQSITQTLKRNGKARGDVVVSAEQLTQSSQAAQFQFRVSKVAAKDLFTSDPFLAIHRSTEAGTGFTPVWKSEVHKRAKKCSFRERTVDLLTLCNGDTARPLKLVLSDWNSSGDHDLIGEVTASVDQLVDLARGGQTLTFTDPTAKTAKKMRKPRGLLHVLRFDVVDTPSFVGMLERGLQLHLTVAIDFTASNGNPADARSLHYMGDPNRPNEYQQAIRSVGEVLAPYDLRGMFTTLGFGAALPPRGQTSHCFFLAPGDGSVVGPYGVEAAYQTTLSQVRLSGPTLFAGLVADRARQAQSRGPGHYDVLLLLTDGVLMDARATIDAIVAAARTPLSIIIVGVGGEDWTTMNVLDADDEPLVSSTGERMARDIVQFVPYREAAAQSCIAQETLAELPDQVVAWSRVAAGMGVPFVE</sequence>
<feature type="region of interest" description="Disordered" evidence="2">
    <location>
        <begin position="1"/>
        <end position="46"/>
    </location>
</feature>
<comment type="similarity">
    <text evidence="1">Belongs to the copine family.</text>
</comment>
<dbReference type="OrthoDB" id="5855668at2759"/>
<dbReference type="PROSITE" id="PS50004">
    <property type="entry name" value="C2"/>
    <property type="match status" value="2"/>
</dbReference>
<accession>A0A8J6APZ7</accession>
<dbReference type="SMART" id="SM00239">
    <property type="entry name" value="C2"/>
    <property type="match status" value="2"/>
</dbReference>
<organism evidence="4 5">
    <name type="scientific">Carpediemonas membranifera</name>
    <dbReference type="NCBI Taxonomy" id="201153"/>
    <lineage>
        <taxon>Eukaryota</taxon>
        <taxon>Metamonada</taxon>
        <taxon>Carpediemonas-like organisms</taxon>
        <taxon>Carpediemonas</taxon>
    </lineage>
</organism>